<dbReference type="EMBL" id="DVJN01000175">
    <property type="protein sequence ID" value="HIS93095.1"/>
    <property type="molecule type" value="Genomic_DNA"/>
</dbReference>
<proteinExistence type="predicted"/>
<dbReference type="PANTHER" id="PTHR32329">
    <property type="entry name" value="BIFUNCTIONAL PROTEIN [INCLUDES 2-HYDROXYACYL-COA DEHYDRATASE (N-TER) AND ITS ACTIVATOR DOMAIN (C_TERM)-RELATED"/>
    <property type="match status" value="1"/>
</dbReference>
<comment type="caution">
    <text evidence="1">The sequence shown here is derived from an EMBL/GenBank/DDBJ whole genome shotgun (WGS) entry which is preliminary data.</text>
</comment>
<sequence length="430" mass="47642">MENRIEFTEEMRKTHTILIPNMLPVHFELIANVLVQHGYKIELLKNEGRAVVDAGLSYVHNDMCYPALLCIGQMIDALKSGKYDLDHTALMITQTGGGCRASNYIHLLRKALERANLGHIPVISLNVSGLEKNSGFSITVPMLAQAVYAIFYGDMLMLLNNQVRSREIHAGDSQRMLETWTRRIAEECRTPRFATRFQKNLRAMVRDFAAIPVTDEPRLKVGIVGEIYVKYSSLANNHLEDFLVSQGCEVVVPGLMGFIGLMIENHLEDARLYGKGGAVLVASKVAGWYVERIEKKMRRVLIESGRFAAPAPFKTLCRLVEGVIGRGCKMGEGWLLTAEMLELIDSGCSNIICAQPFGCLPNHIVGKGMIRTLSRLHPEANIVPIDYDPGASRVNQENRIKLMLAVAREREARAHGASASAAEEAAVSAQ</sequence>
<name>A0A9D1G262_9FIRM</name>
<accession>A0A9D1G262</accession>
<organism evidence="1 2">
    <name type="scientific">Candidatus Alectryocaccomicrobium excrementavium</name>
    <dbReference type="NCBI Taxonomy" id="2840668"/>
    <lineage>
        <taxon>Bacteria</taxon>
        <taxon>Bacillati</taxon>
        <taxon>Bacillota</taxon>
        <taxon>Clostridia</taxon>
        <taxon>Candidatus Alectryocaccomicrobium</taxon>
    </lineage>
</organism>
<reference evidence="1" key="2">
    <citation type="journal article" date="2021" name="PeerJ">
        <title>Extensive microbial diversity within the chicken gut microbiome revealed by metagenomics and culture.</title>
        <authorList>
            <person name="Gilroy R."/>
            <person name="Ravi A."/>
            <person name="Getino M."/>
            <person name="Pursley I."/>
            <person name="Horton D.L."/>
            <person name="Alikhan N.F."/>
            <person name="Baker D."/>
            <person name="Gharbi K."/>
            <person name="Hall N."/>
            <person name="Watson M."/>
            <person name="Adriaenssens E.M."/>
            <person name="Foster-Nyarko E."/>
            <person name="Jarju S."/>
            <person name="Secka A."/>
            <person name="Antonio M."/>
            <person name="Oren A."/>
            <person name="Chaudhuri R.R."/>
            <person name="La Ragione R."/>
            <person name="Hildebrand F."/>
            <person name="Pallen M.J."/>
        </authorList>
    </citation>
    <scope>NUCLEOTIDE SEQUENCE</scope>
    <source>
        <strain evidence="1">13766</strain>
    </source>
</reference>
<gene>
    <name evidence="1" type="ORF">IAA84_08795</name>
</gene>
<dbReference type="AlphaFoldDB" id="A0A9D1G262"/>
<protein>
    <submittedName>
        <fullName evidence="1">2-hydroxyacyl-CoA dehydratase</fullName>
    </submittedName>
</protein>
<evidence type="ECO:0000313" key="2">
    <source>
        <dbReference type="Proteomes" id="UP000824140"/>
    </source>
</evidence>
<evidence type="ECO:0000313" key="1">
    <source>
        <dbReference type="EMBL" id="HIS93095.1"/>
    </source>
</evidence>
<dbReference type="Proteomes" id="UP000824140">
    <property type="component" value="Unassembled WGS sequence"/>
</dbReference>
<reference evidence="1" key="1">
    <citation type="submission" date="2020-10" db="EMBL/GenBank/DDBJ databases">
        <authorList>
            <person name="Gilroy R."/>
        </authorList>
    </citation>
    <scope>NUCLEOTIDE SEQUENCE</scope>
    <source>
        <strain evidence="1">13766</strain>
    </source>
</reference>
<dbReference type="PANTHER" id="PTHR32329:SF4">
    <property type="entry name" value="ACTIVATOR OF 2-HYDROXYACYL-COA DEHYDRATASE"/>
    <property type="match status" value="1"/>
</dbReference>
<dbReference type="InterPro" id="IPR051805">
    <property type="entry name" value="Dehydratase_Activator_Redct"/>
</dbReference>